<dbReference type="InterPro" id="IPR051730">
    <property type="entry name" value="NASP-like"/>
</dbReference>
<evidence type="ECO:0000256" key="2">
    <source>
        <dbReference type="ARBA" id="ARBA00008402"/>
    </source>
</evidence>
<feature type="compositionally biased region" description="Polar residues" evidence="7">
    <location>
        <begin position="361"/>
        <end position="373"/>
    </location>
</feature>
<proteinExistence type="inferred from homology"/>
<comment type="subcellular location">
    <subcellularLocation>
        <location evidence="1">Nucleus</location>
    </subcellularLocation>
</comment>
<feature type="region of interest" description="Disordered" evidence="7">
    <location>
        <begin position="1"/>
        <end position="76"/>
    </location>
</feature>
<dbReference type="InterPro" id="IPR019734">
    <property type="entry name" value="TPR_rpt"/>
</dbReference>
<feature type="repeat" description="TPR" evidence="6">
    <location>
        <begin position="270"/>
        <end position="303"/>
    </location>
</feature>
<feature type="compositionally biased region" description="Acidic residues" evidence="7">
    <location>
        <begin position="186"/>
        <end position="198"/>
    </location>
</feature>
<feature type="compositionally biased region" description="Polar residues" evidence="7">
    <location>
        <begin position="1"/>
        <end position="18"/>
    </location>
</feature>
<protein>
    <recommendedName>
        <fullName evidence="8">Tetratricopeptide SHNi-TPR domain-containing protein</fullName>
    </recommendedName>
</protein>
<dbReference type="Proteomes" id="UP001212841">
    <property type="component" value="Unassembled WGS sequence"/>
</dbReference>
<feature type="compositionally biased region" description="Basic and acidic residues" evidence="7">
    <location>
        <begin position="390"/>
        <end position="407"/>
    </location>
</feature>
<feature type="region of interest" description="Disordered" evidence="7">
    <location>
        <begin position="169"/>
        <end position="198"/>
    </location>
</feature>
<dbReference type="SMART" id="SM00028">
    <property type="entry name" value="TPR"/>
    <property type="match status" value="2"/>
</dbReference>
<feature type="compositionally biased region" description="Basic and acidic residues" evidence="7">
    <location>
        <begin position="331"/>
        <end position="360"/>
    </location>
</feature>
<keyword evidence="5" id="KW-0539">Nucleus</keyword>
<evidence type="ECO:0000256" key="6">
    <source>
        <dbReference type="PROSITE-ProRule" id="PRU00339"/>
    </source>
</evidence>
<evidence type="ECO:0000256" key="7">
    <source>
        <dbReference type="SAM" id="MobiDB-lite"/>
    </source>
</evidence>
<organism evidence="9 10">
    <name type="scientific">Rhizophlyctis rosea</name>
    <dbReference type="NCBI Taxonomy" id="64517"/>
    <lineage>
        <taxon>Eukaryota</taxon>
        <taxon>Fungi</taxon>
        <taxon>Fungi incertae sedis</taxon>
        <taxon>Chytridiomycota</taxon>
        <taxon>Chytridiomycota incertae sedis</taxon>
        <taxon>Chytridiomycetes</taxon>
        <taxon>Rhizophlyctidales</taxon>
        <taxon>Rhizophlyctidaceae</taxon>
        <taxon>Rhizophlyctis</taxon>
    </lineage>
</organism>
<dbReference type="InterPro" id="IPR019544">
    <property type="entry name" value="Tetratricopeptide_SHNi-TPR_dom"/>
</dbReference>
<sequence>MTSDEQQPLQQPAQSDIATTPKKAMDASKPSSAVDAAMAEAFPADDSNAAADEGWEDEEPEAEEEERPPPEGAIEDVPELVEEGARNFALREFEAAQDQYSRALEIITYHQGQWAPEAGPIALAYGRVLLEKAIQKSHLLGGAESKAINNAADEDVKAEASSKASSRFVFQGDGPEFDVGPASGADVEEAAGDEEGEDEDLGLAWEILDLARMIFEKAPSKENKQQLADVHILLGDISLESEMFEQAISEFEIAVEMKESYLAPNNRQLAEANWKLGLALEYSKKFPEAIESFKKALAALEAKRDALQSTVGETSEKGKEAASAEVTENQAELKEVEDLLPELRTKIDDLTQAETRKETESNGASSPLDTTKPASAEITDVSSLVKKRKAEPEDNNESKKTKTEEKQ</sequence>
<dbReference type="GO" id="GO:0006335">
    <property type="term" value="P:DNA replication-dependent chromatin assembly"/>
    <property type="evidence" value="ECO:0007669"/>
    <property type="project" value="TreeGrafter"/>
</dbReference>
<dbReference type="PANTHER" id="PTHR15081:SF1">
    <property type="entry name" value="NUCLEAR AUTOANTIGENIC SPERM PROTEIN"/>
    <property type="match status" value="1"/>
</dbReference>
<dbReference type="InterPro" id="IPR011990">
    <property type="entry name" value="TPR-like_helical_dom_sf"/>
</dbReference>
<evidence type="ECO:0000256" key="4">
    <source>
        <dbReference type="ARBA" id="ARBA00022803"/>
    </source>
</evidence>
<gene>
    <name evidence="9" type="ORF">HK097_004296</name>
</gene>
<evidence type="ECO:0000313" key="10">
    <source>
        <dbReference type="Proteomes" id="UP001212841"/>
    </source>
</evidence>
<dbReference type="GO" id="GO:0042393">
    <property type="term" value="F:histone binding"/>
    <property type="evidence" value="ECO:0007669"/>
    <property type="project" value="TreeGrafter"/>
</dbReference>
<evidence type="ECO:0000256" key="3">
    <source>
        <dbReference type="ARBA" id="ARBA00022737"/>
    </source>
</evidence>
<dbReference type="PANTHER" id="PTHR15081">
    <property type="entry name" value="NUCLEAR AUTOANTIGENIC SPERM PROTEIN NASP -RELATED"/>
    <property type="match status" value="1"/>
</dbReference>
<evidence type="ECO:0000259" key="8">
    <source>
        <dbReference type="Pfam" id="PF10516"/>
    </source>
</evidence>
<keyword evidence="10" id="KW-1185">Reference proteome</keyword>
<keyword evidence="3" id="KW-0677">Repeat</keyword>
<evidence type="ECO:0000256" key="1">
    <source>
        <dbReference type="ARBA" id="ARBA00004123"/>
    </source>
</evidence>
<dbReference type="Gene3D" id="1.25.40.10">
    <property type="entry name" value="Tetratricopeptide repeat domain"/>
    <property type="match status" value="1"/>
</dbReference>
<feature type="compositionally biased region" description="Acidic residues" evidence="7">
    <location>
        <begin position="53"/>
        <end position="66"/>
    </location>
</feature>
<dbReference type="GO" id="GO:0005654">
    <property type="term" value="C:nucleoplasm"/>
    <property type="evidence" value="ECO:0007669"/>
    <property type="project" value="TreeGrafter"/>
</dbReference>
<dbReference type="GO" id="GO:0034080">
    <property type="term" value="P:CENP-A containing chromatin assembly"/>
    <property type="evidence" value="ECO:0007669"/>
    <property type="project" value="TreeGrafter"/>
</dbReference>
<comment type="similarity">
    <text evidence="2">Belongs to the NASP family.</text>
</comment>
<reference evidence="9" key="1">
    <citation type="submission" date="2020-05" db="EMBL/GenBank/DDBJ databases">
        <title>Phylogenomic resolution of chytrid fungi.</title>
        <authorList>
            <person name="Stajich J.E."/>
            <person name="Amses K."/>
            <person name="Simmons R."/>
            <person name="Seto K."/>
            <person name="Myers J."/>
            <person name="Bonds A."/>
            <person name="Quandt C.A."/>
            <person name="Barry K."/>
            <person name="Liu P."/>
            <person name="Grigoriev I."/>
            <person name="Longcore J.E."/>
            <person name="James T.Y."/>
        </authorList>
    </citation>
    <scope>NUCLEOTIDE SEQUENCE</scope>
    <source>
        <strain evidence="9">JEL0318</strain>
    </source>
</reference>
<comment type="caution">
    <text evidence="9">The sequence shown here is derived from an EMBL/GenBank/DDBJ whole genome shotgun (WGS) entry which is preliminary data.</text>
</comment>
<feature type="region of interest" description="Disordered" evidence="7">
    <location>
        <begin position="309"/>
        <end position="407"/>
    </location>
</feature>
<evidence type="ECO:0000256" key="5">
    <source>
        <dbReference type="ARBA" id="ARBA00023242"/>
    </source>
</evidence>
<feature type="repeat" description="TPR" evidence="6">
    <location>
        <begin position="228"/>
        <end position="261"/>
    </location>
</feature>
<dbReference type="SUPFAM" id="SSF48452">
    <property type="entry name" value="TPR-like"/>
    <property type="match status" value="1"/>
</dbReference>
<evidence type="ECO:0000313" key="9">
    <source>
        <dbReference type="EMBL" id="KAJ3035083.1"/>
    </source>
</evidence>
<dbReference type="PROSITE" id="PS50005">
    <property type="entry name" value="TPR"/>
    <property type="match status" value="2"/>
</dbReference>
<dbReference type="Pfam" id="PF10516">
    <property type="entry name" value="SHNi-TPR"/>
    <property type="match status" value="1"/>
</dbReference>
<dbReference type="AlphaFoldDB" id="A0AAD5S3E9"/>
<feature type="domain" description="Tetratricopeptide SHNi-TPR" evidence="8">
    <location>
        <begin position="228"/>
        <end position="263"/>
    </location>
</feature>
<dbReference type="EMBL" id="JADGJD010002085">
    <property type="protein sequence ID" value="KAJ3035083.1"/>
    <property type="molecule type" value="Genomic_DNA"/>
</dbReference>
<accession>A0AAD5S3E9</accession>
<keyword evidence="4 6" id="KW-0802">TPR repeat</keyword>
<name>A0AAD5S3E9_9FUNG</name>